<proteinExistence type="predicted"/>
<dbReference type="InterPro" id="IPR051135">
    <property type="entry name" value="Gal/GlcNAc/GalNAc_ST"/>
</dbReference>
<accession>A0ABM0MZ91</accession>
<sequence length="500" mass="57868">MSRKYLTVTLALLAVLNFLLIIMFGWPTARFLSKENSTPGVVQEDYNIFQPHRKQLYDTINVTTFTDELSGLNDTMQHIETLLISYHQSYEHNLEVIDNSQRRNEELLVKIVANISNTYKELQHRNQHNISTNSILENNITDIVNSQSQAKARVNVLLMASMRTGSSFLGEMFRQHPDYLYIFEPPRGLRLKDYDPMLTVNGVQMLTDIYNCDFTSPFSKPLLDNLFNPVVSLARRNVVPAWVNEKYCSGWNDQFKIYTKCSPMSPSMASESCRSFKGVVAKVIRIYDIYPWFHLMMNSTVNLKVVNLIRDPRGVIASVIPVHIKQYASQINKQDIDIQLEEKHFDDALSRRLSLYCSTMLRNVLVSKHAKWLPEENYMAIRYEDMAENPTKAANTIFNFLGTDVHDNVKRWIKENTNYTDGSNSPYYAWETKRNSKEVSQKWRQKMTYGLAKKIEDTGDCSHLLETVGYRKVENPKQLKDPAVSFVLSKPSWLNVPTTH</sequence>
<keyword evidence="1" id="KW-0812">Transmembrane</keyword>
<gene>
    <name evidence="4" type="primary">LOC102807901</name>
</gene>
<reference evidence="4" key="1">
    <citation type="submission" date="2025-08" db="UniProtKB">
        <authorList>
            <consortium name="RefSeq"/>
        </authorList>
    </citation>
    <scope>IDENTIFICATION</scope>
    <source>
        <tissue evidence="4">Testes</tissue>
    </source>
</reference>
<dbReference type="SUPFAM" id="SSF52540">
    <property type="entry name" value="P-loop containing nucleoside triphosphate hydrolases"/>
    <property type="match status" value="1"/>
</dbReference>
<dbReference type="PANTHER" id="PTHR10704:SF71">
    <property type="entry name" value="CARBOHYDRATE SULFOTRANSFERASE 1-LIKE"/>
    <property type="match status" value="1"/>
</dbReference>
<evidence type="ECO:0000313" key="4">
    <source>
        <dbReference type="RefSeq" id="XP_006825332.1"/>
    </source>
</evidence>
<feature type="transmembrane region" description="Helical" evidence="1">
    <location>
        <begin position="5"/>
        <end position="26"/>
    </location>
</feature>
<organism evidence="3 4">
    <name type="scientific">Saccoglossus kowalevskii</name>
    <name type="common">Acorn worm</name>
    <dbReference type="NCBI Taxonomy" id="10224"/>
    <lineage>
        <taxon>Eukaryota</taxon>
        <taxon>Metazoa</taxon>
        <taxon>Hemichordata</taxon>
        <taxon>Enteropneusta</taxon>
        <taxon>Harrimaniidae</taxon>
        <taxon>Saccoglossus</taxon>
    </lineage>
</organism>
<evidence type="ECO:0000313" key="3">
    <source>
        <dbReference type="Proteomes" id="UP000694865"/>
    </source>
</evidence>
<dbReference type="PANTHER" id="PTHR10704">
    <property type="entry name" value="CARBOHYDRATE SULFOTRANSFERASE"/>
    <property type="match status" value="1"/>
</dbReference>
<protein>
    <submittedName>
        <fullName evidence="4">Carbohydrate sulfotransferase 1-like</fullName>
    </submittedName>
</protein>
<dbReference type="Gene3D" id="3.40.50.300">
    <property type="entry name" value="P-loop containing nucleotide triphosphate hydrolases"/>
    <property type="match status" value="1"/>
</dbReference>
<dbReference type="GeneID" id="102807901"/>
<dbReference type="RefSeq" id="XP_006825332.1">
    <property type="nucleotide sequence ID" value="XM_006825269.1"/>
</dbReference>
<dbReference type="Proteomes" id="UP000694865">
    <property type="component" value="Unplaced"/>
</dbReference>
<keyword evidence="1" id="KW-1133">Transmembrane helix</keyword>
<keyword evidence="3" id="KW-1185">Reference proteome</keyword>
<evidence type="ECO:0000259" key="2">
    <source>
        <dbReference type="Pfam" id="PF00685"/>
    </source>
</evidence>
<name>A0ABM0MZ91_SACKO</name>
<dbReference type="InterPro" id="IPR027417">
    <property type="entry name" value="P-loop_NTPase"/>
</dbReference>
<evidence type="ECO:0000256" key="1">
    <source>
        <dbReference type="SAM" id="Phobius"/>
    </source>
</evidence>
<feature type="domain" description="Sulfotransferase" evidence="2">
    <location>
        <begin position="156"/>
        <end position="457"/>
    </location>
</feature>
<dbReference type="Pfam" id="PF00685">
    <property type="entry name" value="Sulfotransfer_1"/>
    <property type="match status" value="1"/>
</dbReference>
<dbReference type="InterPro" id="IPR000863">
    <property type="entry name" value="Sulfotransferase_dom"/>
</dbReference>
<keyword evidence="1" id="KW-0472">Membrane</keyword>